<dbReference type="RefSeq" id="WP_012094836.1">
    <property type="nucleotide sequence ID" value="NC_009674.1"/>
</dbReference>
<organism evidence="2 3">
    <name type="scientific">Bacillus cytotoxicus (strain DSM 22905 / CIP 110041 / 391-98 / NVH 391-98)</name>
    <dbReference type="NCBI Taxonomy" id="315749"/>
    <lineage>
        <taxon>Bacteria</taxon>
        <taxon>Bacillati</taxon>
        <taxon>Bacillota</taxon>
        <taxon>Bacilli</taxon>
        <taxon>Bacillales</taxon>
        <taxon>Bacillaceae</taxon>
        <taxon>Bacillus</taxon>
        <taxon>Bacillus cereus group</taxon>
    </lineage>
</organism>
<evidence type="ECO:0000313" key="2">
    <source>
        <dbReference type="EMBL" id="ABS22639.1"/>
    </source>
</evidence>
<dbReference type="GeneID" id="33897659"/>
<keyword evidence="3" id="KW-1185">Reference proteome</keyword>
<dbReference type="NCBIfam" id="NF045794">
    <property type="entry name" value="CsxC_fam"/>
    <property type="match status" value="1"/>
</dbReference>
<proteinExistence type="predicted"/>
<accession>A7GR81</accession>
<dbReference type="InterPro" id="IPR054845">
    <property type="entry name" value="Exosporium_prot_C"/>
</dbReference>
<name>A7GR81_BACCN</name>
<gene>
    <name evidence="2" type="ordered locus">Bcer98_2401</name>
</gene>
<dbReference type="Proteomes" id="UP000002300">
    <property type="component" value="Chromosome"/>
</dbReference>
<dbReference type="KEGG" id="bcy:Bcer98_2401"/>
<dbReference type="EMBL" id="CP000764">
    <property type="protein sequence ID" value="ABS22639.1"/>
    <property type="molecule type" value="Genomic_DNA"/>
</dbReference>
<dbReference type="Pfam" id="PF25250">
    <property type="entry name" value="DUF7852"/>
    <property type="match status" value="2"/>
</dbReference>
<sequence length="239" mass="26581">MSNFQNEDPCPIEVPCEVTGQNRVPLSDVGATPILTPGTPIVKVPVVLAERTLQIVVEANVPLEPAASEIKRVLKNAFLTQCKLVPVAFTPISGTNFRQVTRAKLFVEGYIRKNIEYASGDCNAALLDRIAHIPFAGFADLTEADFLTRPIIASSSEATSRFINPHDGDLSRLDKYYFENTVFYNEQPYCELISAAFFELDYSPRPTNLNEVFTELREKIVLDLTVKVLQTQQVQVTGL</sequence>
<dbReference type="OrthoDB" id="2381017at2"/>
<dbReference type="eggNOG" id="ENOG502ZBY7">
    <property type="taxonomic scope" value="Bacteria"/>
</dbReference>
<evidence type="ECO:0000313" key="3">
    <source>
        <dbReference type="Proteomes" id="UP000002300"/>
    </source>
</evidence>
<dbReference type="PANTHER" id="PTHR37303">
    <property type="entry name" value="EXPORTED PROTEIN-RELATED"/>
    <property type="match status" value="1"/>
</dbReference>
<evidence type="ECO:0000259" key="1">
    <source>
        <dbReference type="Pfam" id="PF25250"/>
    </source>
</evidence>
<reference evidence="2 3" key="1">
    <citation type="journal article" date="2008" name="Chem. Biol. Interact.">
        <title>Extending the Bacillus cereus group genomics to putative food-borne pathogens of different toxicity.</title>
        <authorList>
            <person name="Lapidus A."/>
            <person name="Goltsman E."/>
            <person name="Auger S."/>
            <person name="Galleron N."/>
            <person name="Segurens B."/>
            <person name="Dossat C."/>
            <person name="Land M.L."/>
            <person name="Broussolle V."/>
            <person name="Brillard J."/>
            <person name="Guinebretiere M.H."/>
            <person name="Sanchis V."/>
            <person name="Nguen-The C."/>
            <person name="Lereclus D."/>
            <person name="Richardson P."/>
            <person name="Wincker P."/>
            <person name="Weissenbach J."/>
            <person name="Ehrlich S.D."/>
            <person name="Sorokin A."/>
        </authorList>
    </citation>
    <scope>NUCLEOTIDE SEQUENCE [LARGE SCALE GENOMIC DNA]</scope>
    <source>
        <strain evidence="3">DSM 22905 / CIP 110041 / 391-98 / NVH 391-98</strain>
    </source>
</reference>
<dbReference type="GO" id="GO:0043592">
    <property type="term" value="C:exosporium"/>
    <property type="evidence" value="ECO:0007669"/>
    <property type="project" value="InterPro"/>
</dbReference>
<dbReference type="PANTHER" id="PTHR37303:SF2">
    <property type="entry name" value="DUF3794 DOMAIN-CONTAINING PROTEIN"/>
    <property type="match status" value="1"/>
</dbReference>
<dbReference type="STRING" id="315749.Bcer98_2401"/>
<protein>
    <recommendedName>
        <fullName evidence="1">DUF7852 domain-containing protein</fullName>
    </recommendedName>
</protein>
<feature type="domain" description="DUF7852" evidence="1">
    <location>
        <begin position="132"/>
        <end position="199"/>
    </location>
</feature>
<dbReference type="InterPro" id="IPR039286">
    <property type="entry name" value="CsxC"/>
</dbReference>
<dbReference type="InterPro" id="IPR057174">
    <property type="entry name" value="DUF7852"/>
</dbReference>
<dbReference type="HOGENOM" id="CLU_070018_2_0_9"/>
<feature type="domain" description="DUF7852" evidence="1">
    <location>
        <begin position="42"/>
        <end position="122"/>
    </location>
</feature>
<dbReference type="AlphaFoldDB" id="A7GR81"/>